<organism evidence="3 4">
    <name type="scientific">Pontibacter mangrovi</name>
    <dbReference type="NCBI Taxonomy" id="2589816"/>
    <lineage>
        <taxon>Bacteria</taxon>
        <taxon>Pseudomonadati</taxon>
        <taxon>Bacteroidota</taxon>
        <taxon>Cytophagia</taxon>
        <taxon>Cytophagales</taxon>
        <taxon>Hymenobacteraceae</taxon>
        <taxon>Pontibacter</taxon>
    </lineage>
</organism>
<feature type="transmembrane region" description="Helical" evidence="2">
    <location>
        <begin position="103"/>
        <end position="125"/>
    </location>
</feature>
<evidence type="ECO:0000256" key="2">
    <source>
        <dbReference type="SAM" id="Phobius"/>
    </source>
</evidence>
<keyword evidence="2" id="KW-0812">Transmembrane</keyword>
<proteinExistence type="predicted"/>
<name>A0A501W950_9BACT</name>
<evidence type="ECO:0000313" key="4">
    <source>
        <dbReference type="Proteomes" id="UP000316727"/>
    </source>
</evidence>
<reference evidence="3 4" key="1">
    <citation type="submission" date="2019-06" db="EMBL/GenBank/DDBJ databases">
        <title>A novel bacterium of genus Pontibacter, isolated from marine sediment.</title>
        <authorList>
            <person name="Huang H."/>
            <person name="Mo K."/>
            <person name="Hu Y."/>
        </authorList>
    </citation>
    <scope>NUCLEOTIDE SEQUENCE [LARGE SCALE GENOMIC DNA]</scope>
    <source>
        <strain evidence="3 4">HB172049</strain>
    </source>
</reference>
<dbReference type="RefSeq" id="WP_140622273.1">
    <property type="nucleotide sequence ID" value="NZ_VFRQ01000007.1"/>
</dbReference>
<comment type="caution">
    <text evidence="3">The sequence shown here is derived from an EMBL/GenBank/DDBJ whole genome shotgun (WGS) entry which is preliminary data.</text>
</comment>
<protein>
    <submittedName>
        <fullName evidence="3">Uncharacterized protein</fullName>
    </submittedName>
</protein>
<evidence type="ECO:0000256" key="1">
    <source>
        <dbReference type="SAM" id="MobiDB-lite"/>
    </source>
</evidence>
<sequence>MKPEELEERLADTERVLSQHAKRLKKLEELEEPKAPQPMSPPQSTDYTSHFEELKALFKEHDISKHSLQLYALITSFWKAYTKLPKVLPVRHYHHFEDKSRGFIIGGFILLLATSVSVGLSFSLFRENGRLQESSIKYRLVRQEYPEAAFWADSTYLLAPEEAERRVELLEETEVIEK</sequence>
<accession>A0A501W950</accession>
<gene>
    <name evidence="3" type="ORF">FJM65_14550</name>
</gene>
<keyword evidence="2" id="KW-0472">Membrane</keyword>
<dbReference type="OrthoDB" id="793768at2"/>
<dbReference type="EMBL" id="VFRQ01000007">
    <property type="protein sequence ID" value="TPE43327.1"/>
    <property type="molecule type" value="Genomic_DNA"/>
</dbReference>
<dbReference type="AlphaFoldDB" id="A0A501W950"/>
<keyword evidence="2" id="KW-1133">Transmembrane helix</keyword>
<feature type="region of interest" description="Disordered" evidence="1">
    <location>
        <begin position="27"/>
        <end position="46"/>
    </location>
</feature>
<evidence type="ECO:0000313" key="3">
    <source>
        <dbReference type="EMBL" id="TPE43327.1"/>
    </source>
</evidence>
<keyword evidence="4" id="KW-1185">Reference proteome</keyword>
<dbReference type="Proteomes" id="UP000316727">
    <property type="component" value="Unassembled WGS sequence"/>
</dbReference>